<dbReference type="AlphaFoldDB" id="A0A844XEH0"/>
<feature type="domain" description="MobA-like NTP transferase" evidence="8">
    <location>
        <begin position="4"/>
        <end position="151"/>
    </location>
</feature>
<comment type="caution">
    <text evidence="9">The sequence shown here is derived from an EMBL/GenBank/DDBJ whole genome shotgun (WGS) entry which is preliminary data.</text>
</comment>
<keyword evidence="7" id="KW-0501">Molybdenum cofactor biosynthesis</keyword>
<evidence type="ECO:0000256" key="2">
    <source>
        <dbReference type="ARBA" id="ARBA00022679"/>
    </source>
</evidence>
<dbReference type="Gene3D" id="3.90.550.10">
    <property type="entry name" value="Spore Coat Polysaccharide Biosynthesis Protein SpsA, Chain A"/>
    <property type="match status" value="1"/>
</dbReference>
<organism evidence="9 10">
    <name type="scientific">Aurantiacibacter rhizosphaerae</name>
    <dbReference type="NCBI Taxonomy" id="2691582"/>
    <lineage>
        <taxon>Bacteria</taxon>
        <taxon>Pseudomonadati</taxon>
        <taxon>Pseudomonadota</taxon>
        <taxon>Alphaproteobacteria</taxon>
        <taxon>Sphingomonadales</taxon>
        <taxon>Erythrobacteraceae</taxon>
        <taxon>Aurantiacibacter</taxon>
    </lineage>
</organism>
<dbReference type="InterPro" id="IPR013482">
    <property type="entry name" value="Molybde_CF_guanTrfase"/>
</dbReference>
<evidence type="ECO:0000256" key="5">
    <source>
        <dbReference type="ARBA" id="ARBA00022842"/>
    </source>
</evidence>
<evidence type="ECO:0000313" key="9">
    <source>
        <dbReference type="EMBL" id="MWV28877.1"/>
    </source>
</evidence>
<protein>
    <submittedName>
        <fullName evidence="9">NTP transferase domain-containing protein</fullName>
    </submittedName>
</protein>
<evidence type="ECO:0000256" key="1">
    <source>
        <dbReference type="ARBA" id="ARBA00022490"/>
    </source>
</evidence>
<name>A0A844XEH0_9SPHN</name>
<keyword evidence="1" id="KW-0963">Cytoplasm</keyword>
<keyword evidence="6" id="KW-0342">GTP-binding</keyword>
<dbReference type="EMBL" id="WUBR01000003">
    <property type="protein sequence ID" value="MWV28877.1"/>
    <property type="molecule type" value="Genomic_DNA"/>
</dbReference>
<reference evidence="9 10" key="1">
    <citation type="submission" date="2019-12" db="EMBL/GenBank/DDBJ databases">
        <authorList>
            <person name="Lee S.D."/>
        </authorList>
    </citation>
    <scope>NUCLEOTIDE SEQUENCE [LARGE SCALE GENOMIC DNA]</scope>
    <source>
        <strain evidence="9 10">GH3-10</strain>
    </source>
</reference>
<gene>
    <name evidence="9" type="ORF">GRF63_13270</name>
</gene>
<evidence type="ECO:0000259" key="8">
    <source>
        <dbReference type="Pfam" id="PF12804"/>
    </source>
</evidence>
<dbReference type="CDD" id="cd02503">
    <property type="entry name" value="MobA"/>
    <property type="match status" value="1"/>
</dbReference>
<sequence length="172" mass="17749">MILGAVLAGGKSSRFGTDKALAELDGRTLIARAVETLSGFCDDVIVVGRETAPAPTVPDWPRSDMGPLGGIAGALRHAEAEGYDSVLTCGVDSVALPATLLSDLSPAPAYLETQPVIGHWKSNNASVVSAILQSEGRHSMLAFAKAARARAVKSDDAPANINTPADLAAMER</sequence>
<dbReference type="PANTHER" id="PTHR19136">
    <property type="entry name" value="MOLYBDENUM COFACTOR GUANYLYLTRANSFERASE"/>
    <property type="match status" value="1"/>
</dbReference>
<keyword evidence="4" id="KW-0547">Nucleotide-binding</keyword>
<dbReference type="RefSeq" id="WP_160486529.1">
    <property type="nucleotide sequence ID" value="NZ_WUBR01000003.1"/>
</dbReference>
<keyword evidence="5" id="KW-0460">Magnesium</keyword>
<dbReference type="InterPro" id="IPR025877">
    <property type="entry name" value="MobA-like_NTP_Trfase"/>
</dbReference>
<dbReference type="GO" id="GO:0006777">
    <property type="term" value="P:Mo-molybdopterin cofactor biosynthetic process"/>
    <property type="evidence" value="ECO:0007669"/>
    <property type="project" value="UniProtKB-KW"/>
</dbReference>
<accession>A0A844XEH0</accession>
<evidence type="ECO:0000256" key="3">
    <source>
        <dbReference type="ARBA" id="ARBA00022723"/>
    </source>
</evidence>
<dbReference type="GO" id="GO:0016779">
    <property type="term" value="F:nucleotidyltransferase activity"/>
    <property type="evidence" value="ECO:0007669"/>
    <property type="project" value="UniProtKB-ARBA"/>
</dbReference>
<dbReference type="Proteomes" id="UP000461409">
    <property type="component" value="Unassembled WGS sequence"/>
</dbReference>
<evidence type="ECO:0000313" key="10">
    <source>
        <dbReference type="Proteomes" id="UP000461409"/>
    </source>
</evidence>
<dbReference type="PANTHER" id="PTHR19136:SF81">
    <property type="entry name" value="MOLYBDENUM COFACTOR GUANYLYLTRANSFERASE"/>
    <property type="match status" value="1"/>
</dbReference>
<dbReference type="Pfam" id="PF12804">
    <property type="entry name" value="NTP_transf_3"/>
    <property type="match status" value="1"/>
</dbReference>
<dbReference type="GO" id="GO:0005525">
    <property type="term" value="F:GTP binding"/>
    <property type="evidence" value="ECO:0007669"/>
    <property type="project" value="UniProtKB-KW"/>
</dbReference>
<proteinExistence type="predicted"/>
<dbReference type="GO" id="GO:0046872">
    <property type="term" value="F:metal ion binding"/>
    <property type="evidence" value="ECO:0007669"/>
    <property type="project" value="UniProtKB-KW"/>
</dbReference>
<keyword evidence="3" id="KW-0479">Metal-binding</keyword>
<dbReference type="InterPro" id="IPR029044">
    <property type="entry name" value="Nucleotide-diphossugar_trans"/>
</dbReference>
<keyword evidence="2 9" id="KW-0808">Transferase</keyword>
<evidence type="ECO:0000256" key="4">
    <source>
        <dbReference type="ARBA" id="ARBA00022741"/>
    </source>
</evidence>
<reference evidence="9 10" key="2">
    <citation type="submission" date="2020-02" db="EMBL/GenBank/DDBJ databases">
        <title>Erythrobacter dongmakensis sp. nov., isolated from a tidal mudflat.</title>
        <authorList>
            <person name="Kim I.S."/>
        </authorList>
    </citation>
    <scope>NUCLEOTIDE SEQUENCE [LARGE SCALE GENOMIC DNA]</scope>
    <source>
        <strain evidence="9 10">GH3-10</strain>
    </source>
</reference>
<keyword evidence="10" id="KW-1185">Reference proteome</keyword>
<evidence type="ECO:0000256" key="7">
    <source>
        <dbReference type="ARBA" id="ARBA00023150"/>
    </source>
</evidence>
<evidence type="ECO:0000256" key="6">
    <source>
        <dbReference type="ARBA" id="ARBA00023134"/>
    </source>
</evidence>
<dbReference type="SUPFAM" id="SSF53448">
    <property type="entry name" value="Nucleotide-diphospho-sugar transferases"/>
    <property type="match status" value="1"/>
</dbReference>